<protein>
    <submittedName>
        <fullName evidence="1">Uncharacterized protein</fullName>
    </submittedName>
</protein>
<sequence length="149" mass="16799">MNKAVNFGKHSMAIAVISAIILSVVAAPSYAISYTFSHESQERFMKNNPRAAHTITNPHLASRCIAGVTVFSKISPAHDRFADDMKEVMWAFVEDYNPRPNQTDKLSKKYAAPMAKSDDNFYKDWNAADCTNLFDSLMLVYLKDDEPKE</sequence>
<comment type="caution">
    <text evidence="1">The sequence shown here is derived from an EMBL/GenBank/DDBJ whole genome shotgun (WGS) entry which is preliminary data.</text>
</comment>
<dbReference type="Proteomes" id="UP001166251">
    <property type="component" value="Unassembled WGS sequence"/>
</dbReference>
<reference evidence="1" key="1">
    <citation type="submission" date="2021-07" db="EMBL/GenBank/DDBJ databases">
        <title>Neiella marina sp. nov., isolated from the intestinal content of sea cucumber Apostichopus japonicus.</title>
        <authorList>
            <person name="Bai X."/>
        </authorList>
    </citation>
    <scope>NUCLEOTIDE SEQUENCE</scope>
    <source>
        <strain evidence="1">126</strain>
    </source>
</reference>
<gene>
    <name evidence="1" type="ORF">K0504_04855</name>
</gene>
<dbReference type="EMBL" id="JAHZSS010000003">
    <property type="protein sequence ID" value="MBW8190358.1"/>
    <property type="molecule type" value="Genomic_DNA"/>
</dbReference>
<evidence type="ECO:0000313" key="1">
    <source>
        <dbReference type="EMBL" id="MBW8190358.1"/>
    </source>
</evidence>
<dbReference type="RefSeq" id="WP_220103031.1">
    <property type="nucleotide sequence ID" value="NZ_JAHZSS010000003.1"/>
</dbReference>
<accession>A0ABS7EEK3</accession>
<keyword evidence="2" id="KW-1185">Reference proteome</keyword>
<organism evidence="1 2">
    <name type="scientific">Neiella holothuriorum</name>
    <dbReference type="NCBI Taxonomy" id="2870530"/>
    <lineage>
        <taxon>Bacteria</taxon>
        <taxon>Pseudomonadati</taxon>
        <taxon>Pseudomonadota</taxon>
        <taxon>Gammaproteobacteria</taxon>
        <taxon>Alteromonadales</taxon>
        <taxon>Echinimonadaceae</taxon>
        <taxon>Neiella</taxon>
    </lineage>
</organism>
<evidence type="ECO:0000313" key="2">
    <source>
        <dbReference type="Proteomes" id="UP001166251"/>
    </source>
</evidence>
<name>A0ABS7EEK3_9GAMM</name>
<proteinExistence type="predicted"/>